<organism evidence="2 3">
    <name type="scientific">Eragrostis curvula</name>
    <name type="common">weeping love grass</name>
    <dbReference type="NCBI Taxonomy" id="38414"/>
    <lineage>
        <taxon>Eukaryota</taxon>
        <taxon>Viridiplantae</taxon>
        <taxon>Streptophyta</taxon>
        <taxon>Embryophyta</taxon>
        <taxon>Tracheophyta</taxon>
        <taxon>Spermatophyta</taxon>
        <taxon>Magnoliopsida</taxon>
        <taxon>Liliopsida</taxon>
        <taxon>Poales</taxon>
        <taxon>Poaceae</taxon>
        <taxon>PACMAD clade</taxon>
        <taxon>Chloridoideae</taxon>
        <taxon>Eragrostideae</taxon>
        <taxon>Eragrostidinae</taxon>
        <taxon>Eragrostis</taxon>
    </lineage>
</organism>
<dbReference type="InterPro" id="IPR036047">
    <property type="entry name" value="F-box-like_dom_sf"/>
</dbReference>
<protein>
    <recommendedName>
        <fullName evidence="1">F-box domain-containing protein</fullName>
    </recommendedName>
</protein>
<evidence type="ECO:0000259" key="1">
    <source>
        <dbReference type="PROSITE" id="PS50181"/>
    </source>
</evidence>
<dbReference type="CDD" id="cd09917">
    <property type="entry name" value="F-box_SF"/>
    <property type="match status" value="1"/>
</dbReference>
<dbReference type="Gene3D" id="1.20.1280.50">
    <property type="match status" value="1"/>
</dbReference>
<feature type="domain" description="F-box" evidence="1">
    <location>
        <begin position="1"/>
        <end position="43"/>
    </location>
</feature>
<comment type="caution">
    <text evidence="2">The sequence shown here is derived from an EMBL/GenBank/DDBJ whole genome shotgun (WGS) entry which is preliminary data.</text>
</comment>
<sequence length="475" mass="53895">MVLPDDVLAVVFRRLAPRSLAASRCVCKAWRDVIDARRLLRPDLLPHAVRGIFLEYTHLDYPVFLARPSAGPAVDGKLGFLLESARASFLTLLDHCNGLSLYRDKHGLLVLNLATQRWARWPPPPFMGIIMEHIARLVFDPIESPHYEVFLVPDHPDREEEVNKCRQAMNTPSSSIVSGQTLIPSVAEDTEEPGESVQRGLADWPSSTCVFSVFSSRTGRWEERVYAREGKAMGTIAEMREYGFFWRGYSVCCRDTLYVQCSGGIFMTRISLSNDKYQVIKMPSGIDWMECSEIYLGKSVKGVSCASFRDWYHLQIWVLDESCDQIEWVSKHQIDVVPILHALNYDEQNETEGPWILQDVNNAEDDNNEAENKFEWDSDNDGVINIEYGAAQHCHGHFTFLGFHPYKDVVFLNVSLSRAVAYHLDSSMVQDLGNLCPKGYHDIAGSFADILMSFPFTPCMMTIVPENNLEGHDQE</sequence>
<proteinExistence type="predicted"/>
<dbReference type="AlphaFoldDB" id="A0A5J9TXF1"/>
<dbReference type="EMBL" id="RWGY01000031">
    <property type="protein sequence ID" value="TVU16064.1"/>
    <property type="molecule type" value="Genomic_DNA"/>
</dbReference>
<evidence type="ECO:0000313" key="2">
    <source>
        <dbReference type="EMBL" id="TVU16064.1"/>
    </source>
</evidence>
<dbReference type="InterPro" id="IPR001810">
    <property type="entry name" value="F-box_dom"/>
</dbReference>
<evidence type="ECO:0000313" key="3">
    <source>
        <dbReference type="Proteomes" id="UP000324897"/>
    </source>
</evidence>
<dbReference type="SMART" id="SM00256">
    <property type="entry name" value="FBOX"/>
    <property type="match status" value="1"/>
</dbReference>
<dbReference type="OrthoDB" id="668684at2759"/>
<dbReference type="SUPFAM" id="SSF81383">
    <property type="entry name" value="F-box domain"/>
    <property type="match status" value="1"/>
</dbReference>
<feature type="non-terminal residue" evidence="2">
    <location>
        <position position="1"/>
    </location>
</feature>
<dbReference type="Gramene" id="TVU16064">
    <property type="protein sequence ID" value="TVU16064"/>
    <property type="gene ID" value="EJB05_39612"/>
</dbReference>
<dbReference type="Proteomes" id="UP000324897">
    <property type="component" value="Unassembled WGS sequence"/>
</dbReference>
<gene>
    <name evidence="2" type="ORF">EJB05_39612</name>
</gene>
<accession>A0A5J9TXF1</accession>
<dbReference type="PANTHER" id="PTHR34591">
    <property type="entry name" value="OS03G0653100 PROTEIN-RELATED"/>
    <property type="match status" value="1"/>
</dbReference>
<name>A0A5J9TXF1_9POAL</name>
<reference evidence="2 3" key="1">
    <citation type="journal article" date="2019" name="Sci. Rep.">
        <title>A high-quality genome of Eragrostis curvula grass provides insights into Poaceae evolution and supports new strategies to enhance forage quality.</title>
        <authorList>
            <person name="Carballo J."/>
            <person name="Santos B.A.C.M."/>
            <person name="Zappacosta D."/>
            <person name="Garbus I."/>
            <person name="Selva J.P."/>
            <person name="Gallo C.A."/>
            <person name="Diaz A."/>
            <person name="Albertini E."/>
            <person name="Caccamo M."/>
            <person name="Echenique V."/>
        </authorList>
    </citation>
    <scope>NUCLEOTIDE SEQUENCE [LARGE SCALE GENOMIC DNA]</scope>
    <source>
        <strain evidence="3">cv. Victoria</strain>
        <tissue evidence="2">Leaf</tissue>
    </source>
</reference>
<dbReference type="PROSITE" id="PS50181">
    <property type="entry name" value="FBOX"/>
    <property type="match status" value="1"/>
</dbReference>
<keyword evidence="3" id="KW-1185">Reference proteome</keyword>
<dbReference type="Pfam" id="PF00646">
    <property type="entry name" value="F-box"/>
    <property type="match status" value="1"/>
</dbReference>